<name>A0AAC9HIV7_NEOTH</name>
<evidence type="ECO:0000313" key="1">
    <source>
        <dbReference type="EMBL" id="AOQ24713.1"/>
    </source>
</evidence>
<dbReference type="RefSeq" id="WP_069590519.1">
    <property type="nucleotide sequence ID" value="NZ_CP017019.1"/>
</dbReference>
<gene>
    <name evidence="1" type="ORF">Maut_02285</name>
    <name evidence="2" type="ORF">MTAT_20580</name>
</gene>
<dbReference type="Proteomes" id="UP000094598">
    <property type="component" value="Chromosome"/>
</dbReference>
<dbReference type="EMBL" id="CP017019">
    <property type="protein sequence ID" value="AOQ24713.1"/>
    <property type="molecule type" value="Genomic_DNA"/>
</dbReference>
<dbReference type="AlphaFoldDB" id="A0AAC9HIV7"/>
<sequence>MPYIPFGYDEYALHPWLRETVPFYQEYFTGADINIYFQGVFIDEVTSLEFQLTQNFKPIYGYNSYVYDTLAAGQRIIQGSFTINFKETNYLEKKMSALYGNQPGATTPVYGNNILSIISQRPVLAAKYGVDEGITEYPPSLVMAIMDRSDPELNNLLDSYVSTYWGAVTNEQQYTQPFMPYRFDILVVFGQMEHRNNFVLSGKSVAAPSTENLAMAQLFLNNWGPRFLLQEVQIIGVGQQNSIESEANVVEVYNFVCRDIVKQPALSKDVNA</sequence>
<evidence type="ECO:0000313" key="3">
    <source>
        <dbReference type="Proteomes" id="UP000094598"/>
    </source>
</evidence>
<evidence type="ECO:0000313" key="2">
    <source>
        <dbReference type="EMBL" id="TYL12816.1"/>
    </source>
</evidence>
<organism evidence="1 3">
    <name type="scientific">Neomoorella thermoacetica</name>
    <name type="common">Clostridium thermoaceticum</name>
    <dbReference type="NCBI Taxonomy" id="1525"/>
    <lineage>
        <taxon>Bacteria</taxon>
        <taxon>Bacillati</taxon>
        <taxon>Bacillota</taxon>
        <taxon>Clostridia</taxon>
        <taxon>Neomoorellales</taxon>
        <taxon>Neomoorellaceae</taxon>
        <taxon>Neomoorella</taxon>
    </lineage>
</organism>
<protein>
    <submittedName>
        <fullName evidence="1">Uncharacterized protein</fullName>
    </submittedName>
</protein>
<reference evidence="2 4" key="2">
    <citation type="submission" date="2019-05" db="EMBL/GenBank/DDBJ databases">
        <title>Genome sequence of Moorella thermoacetica ATCC 33924.</title>
        <authorList>
            <person name="Poehlein A."/>
            <person name="Bengelsdorf F.R."/>
            <person name="Duerre P."/>
            <person name="Daniel R."/>
        </authorList>
    </citation>
    <scope>NUCLEOTIDE SEQUENCE [LARGE SCALE GENOMIC DNA]</scope>
    <source>
        <strain evidence="2 4">ATCC 33924</strain>
    </source>
</reference>
<dbReference type="EMBL" id="VCDX01000006">
    <property type="protein sequence ID" value="TYL12816.1"/>
    <property type="molecule type" value="Genomic_DNA"/>
</dbReference>
<dbReference type="Proteomes" id="UP000322283">
    <property type="component" value="Unassembled WGS sequence"/>
</dbReference>
<proteinExistence type="predicted"/>
<evidence type="ECO:0000313" key="4">
    <source>
        <dbReference type="Proteomes" id="UP000322283"/>
    </source>
</evidence>
<keyword evidence="4" id="KW-1185">Reference proteome</keyword>
<reference evidence="1 3" key="1">
    <citation type="submission" date="2016-08" db="EMBL/GenBank/DDBJ databases">
        <title>Moorella thermoacetica DSM 103132.</title>
        <authorList>
            <person name="Jendresen C.B."/>
            <person name="Redl S.M."/>
            <person name="Jensen T.O."/>
            <person name="Nielsen A.T."/>
        </authorList>
    </citation>
    <scope>NUCLEOTIDE SEQUENCE [LARGE SCALE GENOMIC DNA]</scope>
    <source>
        <strain evidence="1 3">DSM 103132</strain>
    </source>
</reference>
<accession>A0AAC9HIV7</accession>